<evidence type="ECO:0000256" key="7">
    <source>
        <dbReference type="ARBA" id="ARBA00023128"/>
    </source>
</evidence>
<dbReference type="GO" id="GO:0045271">
    <property type="term" value="C:respiratory chain complex I"/>
    <property type="evidence" value="ECO:0007669"/>
    <property type="project" value="InterPro"/>
</dbReference>
<keyword evidence="5" id="KW-0999">Mitochondrion inner membrane</keyword>
<feature type="transmembrane region" description="Helical" evidence="11">
    <location>
        <begin position="61"/>
        <end position="85"/>
    </location>
</feature>
<dbReference type="EnsemblMetazoa" id="XM_019900618.1">
    <property type="protein sequence ID" value="XP_019756177.1"/>
    <property type="gene ID" value="LOC109534839"/>
</dbReference>
<gene>
    <name evidence="14" type="primary">109534839</name>
    <name evidence="13" type="ORF">D910_00075</name>
    <name evidence="12" type="ORF">YQE_04095</name>
</gene>
<reference evidence="15 16" key="1">
    <citation type="journal article" date="2013" name="Genome Biol.">
        <title>Draft genome of the mountain pine beetle, Dendroctonus ponderosae Hopkins, a major forest pest.</title>
        <authorList>
            <person name="Keeling C.I."/>
            <person name="Yuen M.M."/>
            <person name="Liao N.Y."/>
            <person name="Docking T.R."/>
            <person name="Chan S.K."/>
            <person name="Taylor G.A."/>
            <person name="Palmquist D.L."/>
            <person name="Jackman S.D."/>
            <person name="Nguyen A."/>
            <person name="Li M."/>
            <person name="Henderson H."/>
            <person name="Janes J.K."/>
            <person name="Zhao Y."/>
            <person name="Pandoh P."/>
            <person name="Moore R."/>
            <person name="Sperling F.A."/>
            <person name="Huber D.P."/>
            <person name="Birol I."/>
            <person name="Jones S.J."/>
            <person name="Bohlmann J."/>
        </authorList>
    </citation>
    <scope>NUCLEOTIDE SEQUENCE</scope>
</reference>
<evidence type="ECO:0000256" key="4">
    <source>
        <dbReference type="ARBA" id="ARBA00022692"/>
    </source>
</evidence>
<comment type="similarity">
    <text evidence="2">Belongs to the complex I NDUFA11 subunit family.</text>
</comment>
<sequence length="174" mass="18929">MAQPKAAAQTYSYFDTPDGEETGKKLLCVLRTAVPASISVALGNVMLYSHPKGIVNTGLKMASITLPMVGIASTFVLATNGLASIRKKDDHLNWFLGGFLAGSCTGLWRRNRMFGFNMGMLGGILAAVRKELLVQGWDIVPQDYQFHPGGPTFCLMDYSLTKERPKNWTTGPSP</sequence>
<dbReference type="GO" id="GO:0005743">
    <property type="term" value="C:mitochondrial inner membrane"/>
    <property type="evidence" value="ECO:0007669"/>
    <property type="project" value="UniProtKB-SubCell"/>
</dbReference>
<evidence type="ECO:0000313" key="13">
    <source>
        <dbReference type="EMBL" id="ERL95652.1"/>
    </source>
</evidence>
<dbReference type="STRING" id="77166.N6UFP2"/>
<dbReference type="Proteomes" id="UP000019118">
    <property type="component" value="Unassembled WGS sequence"/>
</dbReference>
<evidence type="ECO:0000313" key="15">
    <source>
        <dbReference type="Proteomes" id="UP000019118"/>
    </source>
</evidence>
<feature type="transmembrane region" description="Helical" evidence="11">
    <location>
        <begin position="29"/>
        <end position="49"/>
    </location>
</feature>
<feature type="non-terminal residue" evidence="12">
    <location>
        <position position="1"/>
    </location>
</feature>
<evidence type="ECO:0000256" key="3">
    <source>
        <dbReference type="ARBA" id="ARBA00018191"/>
    </source>
</evidence>
<comment type="subcellular location">
    <subcellularLocation>
        <location evidence="1">Mitochondrion inner membrane</location>
        <topology evidence="1">Multi-pass membrane protein</topology>
        <orientation evidence="1">Matrix side</orientation>
    </subcellularLocation>
</comment>
<name>N6UFP2_DENPD</name>
<dbReference type="PANTHER" id="PTHR21382">
    <property type="entry name" value="NADH-UBIQUINONE OXIDOREDUCTASE SUBUNIT"/>
    <property type="match status" value="1"/>
</dbReference>
<evidence type="ECO:0000256" key="6">
    <source>
        <dbReference type="ARBA" id="ARBA00022989"/>
    </source>
</evidence>
<keyword evidence="8 11" id="KW-0472">Membrane</keyword>
<dbReference type="InterPro" id="IPR039205">
    <property type="entry name" value="NDUFA11"/>
</dbReference>
<evidence type="ECO:0000256" key="2">
    <source>
        <dbReference type="ARBA" id="ARBA00008699"/>
    </source>
</evidence>
<protein>
    <recommendedName>
        <fullName evidence="3">NADH dehydrogenase [ubiquinone] 1 alpha subcomplex subunit 11</fullName>
    </recommendedName>
    <alternativeName>
        <fullName evidence="9">Complex I-B14.7</fullName>
    </alternativeName>
    <alternativeName>
        <fullName evidence="10">NADH-ubiquinone oxidoreductase subunit B14.7</fullName>
    </alternativeName>
</protein>
<dbReference type="Proteomes" id="UP000030742">
    <property type="component" value="Unassembled WGS sequence"/>
</dbReference>
<organism evidence="12">
    <name type="scientific">Dendroctonus ponderosae</name>
    <name type="common">Mountain pine beetle</name>
    <dbReference type="NCBI Taxonomy" id="77166"/>
    <lineage>
        <taxon>Eukaryota</taxon>
        <taxon>Metazoa</taxon>
        <taxon>Ecdysozoa</taxon>
        <taxon>Arthropoda</taxon>
        <taxon>Hexapoda</taxon>
        <taxon>Insecta</taxon>
        <taxon>Pterygota</taxon>
        <taxon>Neoptera</taxon>
        <taxon>Endopterygota</taxon>
        <taxon>Coleoptera</taxon>
        <taxon>Polyphaga</taxon>
        <taxon>Cucujiformia</taxon>
        <taxon>Curculionidae</taxon>
        <taxon>Scolytinae</taxon>
        <taxon>Dendroctonus</taxon>
    </lineage>
</organism>
<evidence type="ECO:0000256" key="5">
    <source>
        <dbReference type="ARBA" id="ARBA00022792"/>
    </source>
</evidence>
<dbReference type="HOGENOM" id="CLU_134185_1_0_1"/>
<dbReference type="PANTHER" id="PTHR21382:SF1">
    <property type="entry name" value="NADH DEHYDROGENASE [UBIQUINONE] 1 ALPHA SUBCOMPLEX SUBUNIT 11"/>
    <property type="match status" value="1"/>
</dbReference>
<keyword evidence="15" id="KW-1185">Reference proteome</keyword>
<evidence type="ECO:0000313" key="12">
    <source>
        <dbReference type="EMBL" id="ENN79451.1"/>
    </source>
</evidence>
<dbReference type="OMA" id="SIEQGWE"/>
<reference evidence="14" key="2">
    <citation type="submission" date="2024-08" db="UniProtKB">
        <authorList>
            <consortium name="EnsemblMetazoa"/>
        </authorList>
    </citation>
    <scope>IDENTIFICATION</scope>
</reference>
<dbReference type="KEGG" id="dpa:109534839"/>
<keyword evidence="7" id="KW-0496">Mitochondrion</keyword>
<accession>N6UFP2</accession>
<dbReference type="EMBL" id="KB740694">
    <property type="protein sequence ID" value="ENN79451.1"/>
    <property type="molecule type" value="Genomic_DNA"/>
</dbReference>
<evidence type="ECO:0000313" key="14">
    <source>
        <dbReference type="EnsemblMetazoa" id="XP_019756177.1"/>
    </source>
</evidence>
<feature type="transmembrane region" description="Helical" evidence="11">
    <location>
        <begin position="91"/>
        <end position="108"/>
    </location>
</feature>
<dbReference type="AlphaFoldDB" id="N6UFP2"/>
<dbReference type="OrthoDB" id="1913277at2759"/>
<evidence type="ECO:0000256" key="9">
    <source>
        <dbReference type="ARBA" id="ARBA00030608"/>
    </source>
</evidence>
<evidence type="ECO:0000256" key="8">
    <source>
        <dbReference type="ARBA" id="ARBA00023136"/>
    </source>
</evidence>
<evidence type="ECO:0000256" key="1">
    <source>
        <dbReference type="ARBA" id="ARBA00004292"/>
    </source>
</evidence>
<proteinExistence type="inferred from homology"/>
<evidence type="ECO:0000313" key="16">
    <source>
        <dbReference type="Proteomes" id="UP000030742"/>
    </source>
</evidence>
<keyword evidence="4 11" id="KW-0812">Transmembrane</keyword>
<keyword evidence="6 11" id="KW-1133">Transmembrane helix</keyword>
<dbReference type="EMBL" id="KI207292">
    <property type="protein sequence ID" value="ERL95652.1"/>
    <property type="molecule type" value="Genomic_DNA"/>
</dbReference>
<evidence type="ECO:0000256" key="11">
    <source>
        <dbReference type="SAM" id="Phobius"/>
    </source>
</evidence>
<dbReference type="GO" id="GO:0006120">
    <property type="term" value="P:mitochondrial electron transport, NADH to ubiquinone"/>
    <property type="evidence" value="ECO:0007669"/>
    <property type="project" value="InterPro"/>
</dbReference>
<evidence type="ECO:0000256" key="10">
    <source>
        <dbReference type="ARBA" id="ARBA00031497"/>
    </source>
</evidence>